<comment type="caution">
    <text evidence="1">The sequence shown here is derived from an EMBL/GenBank/DDBJ whole genome shotgun (WGS) entry which is preliminary data.</text>
</comment>
<evidence type="ECO:0000313" key="1">
    <source>
        <dbReference type="EMBL" id="KZX12963.1"/>
    </source>
</evidence>
<reference evidence="1 2" key="1">
    <citation type="submission" date="2016-04" db="EMBL/GenBank/DDBJ databases">
        <title>Genome sequence of Methanobrevibacter curvatus DSM 11111.</title>
        <authorList>
            <person name="Poehlein A."/>
            <person name="Seedorf H."/>
            <person name="Daniel R."/>
        </authorList>
    </citation>
    <scope>NUCLEOTIDE SEQUENCE [LARGE SCALE GENOMIC DNA]</scope>
    <source>
        <strain evidence="1 2">DSM 11111</strain>
    </source>
</reference>
<accession>A0A166B777</accession>
<name>A0A166B777_9EURY</name>
<keyword evidence="2" id="KW-1185">Reference proteome</keyword>
<evidence type="ECO:0000313" key="2">
    <source>
        <dbReference type="Proteomes" id="UP000077245"/>
    </source>
</evidence>
<proteinExistence type="predicted"/>
<dbReference type="Proteomes" id="UP000077245">
    <property type="component" value="Unassembled WGS sequence"/>
</dbReference>
<dbReference type="AlphaFoldDB" id="A0A166B777"/>
<organism evidence="1 2">
    <name type="scientific">Methanobrevibacter curvatus</name>
    <dbReference type="NCBI Taxonomy" id="49547"/>
    <lineage>
        <taxon>Archaea</taxon>
        <taxon>Methanobacteriati</taxon>
        <taxon>Methanobacteriota</taxon>
        <taxon>Methanomada group</taxon>
        <taxon>Methanobacteria</taxon>
        <taxon>Methanobacteriales</taxon>
        <taxon>Methanobacteriaceae</taxon>
        <taxon>Methanobrevibacter</taxon>
    </lineage>
</organism>
<gene>
    <name evidence="1" type="ORF">MBCUR_07890</name>
</gene>
<sequence length="143" mass="15632">MSSTIIQSHITWIIIHIQNNPIRRNNTSHIISIITPPIHVNINISSLSSVSPYSITHITRSKIIIEKPIIISSNPSCSIYCITLTTSRIINKTCTINSSLSTSTSCVNSKASTNKICSITVDISLINKQISSICTTIYTNSST</sequence>
<protein>
    <submittedName>
        <fullName evidence="1">Uncharacterized protein</fullName>
    </submittedName>
</protein>
<dbReference type="EMBL" id="LWMV01000157">
    <property type="protein sequence ID" value="KZX12963.1"/>
    <property type="molecule type" value="Genomic_DNA"/>
</dbReference>